<dbReference type="GO" id="GO:0016052">
    <property type="term" value="P:carbohydrate catabolic process"/>
    <property type="evidence" value="ECO:0007669"/>
    <property type="project" value="TreeGrafter"/>
</dbReference>
<dbReference type="GO" id="GO:0009253">
    <property type="term" value="P:peptidoglycan catabolic process"/>
    <property type="evidence" value="ECO:0007669"/>
    <property type="project" value="InterPro"/>
</dbReference>
<evidence type="ECO:0000313" key="6">
    <source>
        <dbReference type="Proteomes" id="UP000234905"/>
    </source>
</evidence>
<sequence>MALNGIDISWYQRGINIAAVPADFVIVKATEGTWYTNPCFRTQADATLNSGKLLGIYHYINGGNAKAEAQYFVNAAKPYIGRAVLALDFESGSNSAYKDAGYLQVCATEVYALTGVRPLLYGSQCDYGRLAQVSKATNCGLWIAQYANNNHTGYQNKPWNEDSYGCAIRQYSSAGALPNYGGNLDLNKFYGDRAAWNKYAQSDHATPPPAPKPAPKPATSPIVKDGDISGFNMHIPWGTNDGQIMHFTRCGNVVTVNGCGYVKCVGGSWLKAGERVPEGFRPVTLSTIHLSGNGSGSLMVKPDGSIYWDGTWKENFTHINAAWITKDNQPK</sequence>
<comment type="similarity">
    <text evidence="1">Belongs to the glycosyl hydrolase 25 family.</text>
</comment>
<evidence type="ECO:0000256" key="4">
    <source>
        <dbReference type="SAM" id="MobiDB-lite"/>
    </source>
</evidence>
<dbReference type="PANTHER" id="PTHR34135:SF2">
    <property type="entry name" value="LYSOZYME"/>
    <property type="match status" value="1"/>
</dbReference>
<evidence type="ECO:0000256" key="1">
    <source>
        <dbReference type="ARBA" id="ARBA00010646"/>
    </source>
</evidence>
<organism evidence="5 6">
    <name type="scientific">Gardnerella vaginalis</name>
    <dbReference type="NCBI Taxonomy" id="2702"/>
    <lineage>
        <taxon>Bacteria</taxon>
        <taxon>Bacillati</taxon>
        <taxon>Actinomycetota</taxon>
        <taxon>Actinomycetes</taxon>
        <taxon>Bifidobacteriales</taxon>
        <taxon>Bifidobacteriaceae</taxon>
        <taxon>Gardnerella</taxon>
    </lineage>
</organism>
<dbReference type="GO" id="GO:0016998">
    <property type="term" value="P:cell wall macromolecule catabolic process"/>
    <property type="evidence" value="ECO:0007669"/>
    <property type="project" value="InterPro"/>
</dbReference>
<dbReference type="SMART" id="SM00641">
    <property type="entry name" value="Glyco_25"/>
    <property type="match status" value="1"/>
</dbReference>
<dbReference type="SUPFAM" id="SSF51445">
    <property type="entry name" value="(Trans)glycosidases"/>
    <property type="match status" value="1"/>
</dbReference>
<keyword evidence="3" id="KW-0326">Glycosidase</keyword>
<evidence type="ECO:0000313" key="5">
    <source>
        <dbReference type="EMBL" id="PKZ59961.1"/>
    </source>
</evidence>
<evidence type="ECO:0000256" key="2">
    <source>
        <dbReference type="ARBA" id="ARBA00022801"/>
    </source>
</evidence>
<dbReference type="Proteomes" id="UP000234905">
    <property type="component" value="Unassembled WGS sequence"/>
</dbReference>
<dbReference type="EMBL" id="PKJN01000001">
    <property type="protein sequence ID" value="PKZ59961.1"/>
    <property type="molecule type" value="Genomic_DNA"/>
</dbReference>
<dbReference type="GO" id="GO:0003796">
    <property type="term" value="F:lysozyme activity"/>
    <property type="evidence" value="ECO:0007669"/>
    <property type="project" value="InterPro"/>
</dbReference>
<feature type="compositionally biased region" description="Pro residues" evidence="4">
    <location>
        <begin position="206"/>
        <end position="218"/>
    </location>
</feature>
<accession>A0AAP8LSD5</accession>
<dbReference type="InterPro" id="IPR018077">
    <property type="entry name" value="Glyco_hydro_fam25_subgr"/>
</dbReference>
<keyword evidence="2 5" id="KW-0378">Hydrolase</keyword>
<dbReference type="InterPro" id="IPR002053">
    <property type="entry name" value="Glyco_hydro_25"/>
</dbReference>
<protein>
    <submittedName>
        <fullName evidence="5">Glycosyl hydrolase family 25</fullName>
    </submittedName>
</protein>
<gene>
    <name evidence="5" type="ORF">CYJ61_00705</name>
</gene>
<feature type="region of interest" description="Disordered" evidence="4">
    <location>
        <begin position="201"/>
        <end position="221"/>
    </location>
</feature>
<dbReference type="Pfam" id="PF01183">
    <property type="entry name" value="Glyco_hydro_25"/>
    <property type="match status" value="1"/>
</dbReference>
<dbReference type="AlphaFoldDB" id="A0AAP8LSD5"/>
<dbReference type="PROSITE" id="PS51904">
    <property type="entry name" value="GLYCOSYL_HYDROL_F25_2"/>
    <property type="match status" value="1"/>
</dbReference>
<dbReference type="InterPro" id="IPR017853">
    <property type="entry name" value="GH"/>
</dbReference>
<reference evidence="5 6" key="1">
    <citation type="submission" date="2017-12" db="EMBL/GenBank/DDBJ databases">
        <title>Phylogenetic diversity of female urinary microbiome.</title>
        <authorList>
            <person name="Thomas-White K."/>
            <person name="Wolfe A.J."/>
        </authorList>
    </citation>
    <scope>NUCLEOTIDE SEQUENCE [LARGE SCALE GENOMIC DNA]</scope>
    <source>
        <strain evidence="5 6">UMB0682</strain>
    </source>
</reference>
<dbReference type="Gene3D" id="3.20.20.80">
    <property type="entry name" value="Glycosidases"/>
    <property type="match status" value="1"/>
</dbReference>
<dbReference type="PANTHER" id="PTHR34135">
    <property type="entry name" value="LYSOZYME"/>
    <property type="match status" value="1"/>
</dbReference>
<name>A0AAP8LSD5_GARVA</name>
<proteinExistence type="inferred from homology"/>
<evidence type="ECO:0000256" key="3">
    <source>
        <dbReference type="ARBA" id="ARBA00023295"/>
    </source>
</evidence>
<comment type="caution">
    <text evidence="5">The sequence shown here is derived from an EMBL/GenBank/DDBJ whole genome shotgun (WGS) entry which is preliminary data.</text>
</comment>